<dbReference type="PANTHER" id="PTHR41390:SF1">
    <property type="entry name" value="NADH-UBIQUINONE OXIDOREDUCTASE 213 KDA SUBUNIT"/>
    <property type="match status" value="1"/>
</dbReference>
<dbReference type="PANTHER" id="PTHR41390">
    <property type="entry name" value="CHROMOSOME 7, WHOLE GENOME SHOTGUN SEQUENCE"/>
    <property type="match status" value="1"/>
</dbReference>
<evidence type="ECO:0000313" key="4">
    <source>
        <dbReference type="Proteomes" id="UP000799753"/>
    </source>
</evidence>
<keyword evidence="2" id="KW-0472">Membrane</keyword>
<evidence type="ECO:0000313" key="3">
    <source>
        <dbReference type="EMBL" id="KAF2646427.1"/>
    </source>
</evidence>
<dbReference type="Proteomes" id="UP000799753">
    <property type="component" value="Unassembled WGS sequence"/>
</dbReference>
<keyword evidence="1" id="KW-0175">Coiled coil</keyword>
<dbReference type="OrthoDB" id="5565730at2759"/>
<accession>A0A6A6SHE8</accession>
<evidence type="ECO:0000256" key="2">
    <source>
        <dbReference type="SAM" id="Phobius"/>
    </source>
</evidence>
<keyword evidence="2" id="KW-1133">Transmembrane helix</keyword>
<dbReference type="AlphaFoldDB" id="A0A6A6SHE8"/>
<evidence type="ECO:0000256" key="1">
    <source>
        <dbReference type="SAM" id="Coils"/>
    </source>
</evidence>
<gene>
    <name evidence="3" type="ORF">P280DRAFT_464649</name>
</gene>
<sequence length="236" mass="26497">MKTLPDSEQATNPFDLVWRAALIGTGSAIPGLAIGATYGTLKTSTPVIFSIVSGAQWFAIGTTFWSVRSSILNRDGLQNWWNTRRNAPIIPRHDLIPTSEDRIRASTISGALTGATLGLLFRGPRNVVPGTIMFTLFGWGGQHGYNWLDSRNTVAVEEEQRMREEGVPKENLLQRVTKSKWSPMSLLSDEEYERLIGEKILIVETDIALIDDKIEGLRKQQKEMEAQRQKESQERK</sequence>
<keyword evidence="4" id="KW-1185">Reference proteome</keyword>
<reference evidence="3" key="1">
    <citation type="journal article" date="2020" name="Stud. Mycol.">
        <title>101 Dothideomycetes genomes: a test case for predicting lifestyles and emergence of pathogens.</title>
        <authorList>
            <person name="Haridas S."/>
            <person name="Albert R."/>
            <person name="Binder M."/>
            <person name="Bloem J."/>
            <person name="Labutti K."/>
            <person name="Salamov A."/>
            <person name="Andreopoulos B."/>
            <person name="Baker S."/>
            <person name="Barry K."/>
            <person name="Bills G."/>
            <person name="Bluhm B."/>
            <person name="Cannon C."/>
            <person name="Castanera R."/>
            <person name="Culley D."/>
            <person name="Daum C."/>
            <person name="Ezra D."/>
            <person name="Gonzalez J."/>
            <person name="Henrissat B."/>
            <person name="Kuo A."/>
            <person name="Liang C."/>
            <person name="Lipzen A."/>
            <person name="Lutzoni F."/>
            <person name="Magnuson J."/>
            <person name="Mondo S."/>
            <person name="Nolan M."/>
            <person name="Ohm R."/>
            <person name="Pangilinan J."/>
            <person name="Park H.-J."/>
            <person name="Ramirez L."/>
            <person name="Alfaro M."/>
            <person name="Sun H."/>
            <person name="Tritt A."/>
            <person name="Yoshinaga Y."/>
            <person name="Zwiers L.-H."/>
            <person name="Turgeon B."/>
            <person name="Goodwin S."/>
            <person name="Spatafora J."/>
            <person name="Crous P."/>
            <person name="Grigoriev I."/>
        </authorList>
    </citation>
    <scope>NUCLEOTIDE SEQUENCE</scope>
    <source>
        <strain evidence="3">CBS 473.64</strain>
    </source>
</reference>
<protein>
    <submittedName>
        <fullName evidence="3">Uncharacterized protein</fullName>
    </submittedName>
</protein>
<feature type="transmembrane region" description="Helical" evidence="2">
    <location>
        <begin position="20"/>
        <end position="41"/>
    </location>
</feature>
<keyword evidence="2" id="KW-0812">Transmembrane</keyword>
<feature type="transmembrane region" description="Helical" evidence="2">
    <location>
        <begin position="47"/>
        <end position="67"/>
    </location>
</feature>
<dbReference type="EMBL" id="MU006776">
    <property type="protein sequence ID" value="KAF2646427.1"/>
    <property type="molecule type" value="Genomic_DNA"/>
</dbReference>
<proteinExistence type="predicted"/>
<organism evidence="3 4">
    <name type="scientific">Massarina eburnea CBS 473.64</name>
    <dbReference type="NCBI Taxonomy" id="1395130"/>
    <lineage>
        <taxon>Eukaryota</taxon>
        <taxon>Fungi</taxon>
        <taxon>Dikarya</taxon>
        <taxon>Ascomycota</taxon>
        <taxon>Pezizomycotina</taxon>
        <taxon>Dothideomycetes</taxon>
        <taxon>Pleosporomycetidae</taxon>
        <taxon>Pleosporales</taxon>
        <taxon>Massarineae</taxon>
        <taxon>Massarinaceae</taxon>
        <taxon>Massarina</taxon>
    </lineage>
</organism>
<feature type="coiled-coil region" evidence="1">
    <location>
        <begin position="207"/>
        <end position="234"/>
    </location>
</feature>
<name>A0A6A6SHE8_9PLEO</name>